<gene>
    <name evidence="7" type="ORF">NCTC11391_00945</name>
</gene>
<evidence type="ECO:0000313" key="8">
    <source>
        <dbReference type="Proteomes" id="UP000254082"/>
    </source>
</evidence>
<name>A0A380JFU0_STRDO</name>
<keyword evidence="2 5" id="KW-0812">Transmembrane</keyword>
<keyword evidence="3 5" id="KW-1133">Transmembrane helix</keyword>
<comment type="subcellular location">
    <subcellularLocation>
        <location evidence="1">Membrane</location>
        <topology evidence="1">Multi-pass membrane protein</topology>
    </subcellularLocation>
</comment>
<evidence type="ECO:0000256" key="3">
    <source>
        <dbReference type="ARBA" id="ARBA00022989"/>
    </source>
</evidence>
<reference evidence="7 8" key="1">
    <citation type="submission" date="2018-06" db="EMBL/GenBank/DDBJ databases">
        <authorList>
            <consortium name="Pathogen Informatics"/>
            <person name="Doyle S."/>
        </authorList>
    </citation>
    <scope>NUCLEOTIDE SEQUENCE [LARGE SCALE GENOMIC DNA]</scope>
    <source>
        <strain evidence="8">NCTC 11391</strain>
    </source>
</reference>
<sequence>MSNFSESFIAANMGNFPPDTLPGIRQRLATLNDQQINRLYGLPLKDPTVALLLSIFLGAWGVDRFYLGQVGLGIGKLCVTIFTIGIGGFIWHIVDLFLIMGSAREENFRALNNALQTITYQAERTSDQAWY</sequence>
<keyword evidence="8" id="KW-1185">Reference proteome</keyword>
<dbReference type="Proteomes" id="UP000254082">
    <property type="component" value="Unassembled WGS sequence"/>
</dbReference>
<dbReference type="InterPro" id="IPR007829">
    <property type="entry name" value="TM2"/>
</dbReference>
<organism evidence="7 8">
    <name type="scientific">Streptococcus downei MFe28</name>
    <dbReference type="NCBI Taxonomy" id="764290"/>
    <lineage>
        <taxon>Bacteria</taxon>
        <taxon>Bacillati</taxon>
        <taxon>Bacillota</taxon>
        <taxon>Bacilli</taxon>
        <taxon>Lactobacillales</taxon>
        <taxon>Streptococcaceae</taxon>
        <taxon>Streptococcus</taxon>
    </lineage>
</organism>
<feature type="transmembrane region" description="Helical" evidence="5">
    <location>
        <begin position="73"/>
        <end position="99"/>
    </location>
</feature>
<feature type="domain" description="TM2" evidence="6">
    <location>
        <begin position="45"/>
        <end position="97"/>
    </location>
</feature>
<dbReference type="PANTHER" id="PTHR21016">
    <property type="entry name" value="BETA-AMYLOID BINDING PROTEIN-RELATED"/>
    <property type="match status" value="1"/>
</dbReference>
<dbReference type="Pfam" id="PF05154">
    <property type="entry name" value="TM2"/>
    <property type="match status" value="1"/>
</dbReference>
<dbReference type="AlphaFoldDB" id="A0A380JFU0"/>
<evidence type="ECO:0000256" key="4">
    <source>
        <dbReference type="ARBA" id="ARBA00023136"/>
    </source>
</evidence>
<dbReference type="OrthoDB" id="2004788at2"/>
<evidence type="ECO:0000259" key="6">
    <source>
        <dbReference type="Pfam" id="PF05154"/>
    </source>
</evidence>
<evidence type="ECO:0000256" key="5">
    <source>
        <dbReference type="SAM" id="Phobius"/>
    </source>
</evidence>
<proteinExistence type="predicted"/>
<dbReference type="EMBL" id="UHFA01000002">
    <property type="protein sequence ID" value="SUN35906.1"/>
    <property type="molecule type" value="Genomic_DNA"/>
</dbReference>
<dbReference type="InterPro" id="IPR050932">
    <property type="entry name" value="TM2D1-3-like"/>
</dbReference>
<evidence type="ECO:0000256" key="2">
    <source>
        <dbReference type="ARBA" id="ARBA00022692"/>
    </source>
</evidence>
<keyword evidence="4 5" id="KW-0472">Membrane</keyword>
<protein>
    <submittedName>
        <fullName evidence="7">TM2 domain-containing protein</fullName>
    </submittedName>
</protein>
<evidence type="ECO:0000256" key="1">
    <source>
        <dbReference type="ARBA" id="ARBA00004141"/>
    </source>
</evidence>
<accession>A0A380JFU0</accession>
<dbReference type="GO" id="GO:0016020">
    <property type="term" value="C:membrane"/>
    <property type="evidence" value="ECO:0007669"/>
    <property type="project" value="UniProtKB-SubCell"/>
</dbReference>
<feature type="transmembrane region" description="Helical" evidence="5">
    <location>
        <begin position="48"/>
        <end position="67"/>
    </location>
</feature>
<evidence type="ECO:0000313" key="7">
    <source>
        <dbReference type="EMBL" id="SUN35906.1"/>
    </source>
</evidence>
<dbReference type="RefSeq" id="WP_003000340.1">
    <property type="nucleotide sequence ID" value="NZ_UHFA01000002.1"/>
</dbReference>
<dbReference type="PANTHER" id="PTHR21016:SF25">
    <property type="entry name" value="TM2 DOMAIN-CONTAINING PROTEIN DDB_G0277895-RELATED"/>
    <property type="match status" value="1"/>
</dbReference>